<proteinExistence type="predicted"/>
<dbReference type="AlphaFoldDB" id="A0A6A8LKS0"/>
<reference evidence="1" key="1">
    <citation type="submission" date="2019-11" db="EMBL/GenBank/DDBJ databases">
        <title>Draft Genome Sequence of Plant Growth-Promoting Rhizosphere-Associated Bacteria.</title>
        <authorList>
            <person name="Vasilyev I.Y."/>
            <person name="Radchenko V."/>
            <person name="Ilnitskaya E.V."/>
        </authorList>
    </citation>
    <scope>NUCLEOTIDE SEQUENCE</scope>
    <source>
        <strain evidence="1">VRA_517_n</strain>
    </source>
</reference>
<protein>
    <submittedName>
        <fullName evidence="1">Uncharacterized protein</fullName>
    </submittedName>
</protein>
<dbReference type="EMBL" id="WKKV01000004">
    <property type="protein sequence ID" value="MSE02469.1"/>
    <property type="molecule type" value="Genomic_DNA"/>
</dbReference>
<comment type="caution">
    <text evidence="1">The sequence shown here is derived from an EMBL/GenBank/DDBJ whole genome shotgun (WGS) entry which is preliminary data.</text>
</comment>
<name>A0A6A8LKS0_BACVE</name>
<evidence type="ECO:0000313" key="1">
    <source>
        <dbReference type="EMBL" id="MSE02469.1"/>
    </source>
</evidence>
<accession>A0A6A8LKS0</accession>
<dbReference type="RefSeq" id="WP_025852498.1">
    <property type="nucleotide sequence ID" value="NZ_BPWC01000001.1"/>
</dbReference>
<gene>
    <name evidence="1" type="ORF">GKC39_10360</name>
</gene>
<sequence length="106" mass="12597">MTGNRFVDWCNENNLNSEDETFLVQLSGAFCNYENDKAKEMNKQLFINRYGEELGISSIKGDNRSEYEEIIRTYEKNNYKQKEINIDELLQALFETEMMLSLKEKF</sequence>
<organism evidence="1">
    <name type="scientific">Bacillus velezensis</name>
    <dbReference type="NCBI Taxonomy" id="492670"/>
    <lineage>
        <taxon>Bacteria</taxon>
        <taxon>Bacillati</taxon>
        <taxon>Bacillota</taxon>
        <taxon>Bacilli</taxon>
        <taxon>Bacillales</taxon>
        <taxon>Bacillaceae</taxon>
        <taxon>Bacillus</taxon>
        <taxon>Bacillus amyloliquefaciens group</taxon>
    </lineage>
</organism>